<accession>A0ABR0W5G9</accession>
<comment type="caution">
    <text evidence="1">The sequence shown here is derived from an EMBL/GenBank/DDBJ whole genome shotgun (WGS) entry which is preliminary data.</text>
</comment>
<dbReference type="Proteomes" id="UP001318860">
    <property type="component" value="Unassembled WGS sequence"/>
</dbReference>
<dbReference type="InterPro" id="IPR036412">
    <property type="entry name" value="HAD-like_sf"/>
</dbReference>
<dbReference type="EMBL" id="JABTTQ020000013">
    <property type="protein sequence ID" value="KAK6142269.1"/>
    <property type="molecule type" value="Genomic_DNA"/>
</dbReference>
<dbReference type="InterPro" id="IPR027706">
    <property type="entry name" value="PGP_Pase"/>
</dbReference>
<evidence type="ECO:0000313" key="2">
    <source>
        <dbReference type="Proteomes" id="UP001318860"/>
    </source>
</evidence>
<dbReference type="InterPro" id="IPR010021">
    <property type="entry name" value="PGPP1/Gep4"/>
</dbReference>
<dbReference type="Gene3D" id="3.40.50.1000">
    <property type="entry name" value="HAD superfamily/HAD-like"/>
    <property type="match status" value="1"/>
</dbReference>
<organism evidence="1 2">
    <name type="scientific">Rehmannia glutinosa</name>
    <name type="common">Chinese foxglove</name>
    <dbReference type="NCBI Taxonomy" id="99300"/>
    <lineage>
        <taxon>Eukaryota</taxon>
        <taxon>Viridiplantae</taxon>
        <taxon>Streptophyta</taxon>
        <taxon>Embryophyta</taxon>
        <taxon>Tracheophyta</taxon>
        <taxon>Spermatophyta</taxon>
        <taxon>Magnoliopsida</taxon>
        <taxon>eudicotyledons</taxon>
        <taxon>Gunneridae</taxon>
        <taxon>Pentapetalae</taxon>
        <taxon>asterids</taxon>
        <taxon>lamiids</taxon>
        <taxon>Lamiales</taxon>
        <taxon>Orobanchaceae</taxon>
        <taxon>Rehmannieae</taxon>
        <taxon>Rehmannia</taxon>
    </lineage>
</organism>
<name>A0ABR0W5G9_REHGL</name>
<proteinExistence type="predicted"/>
<dbReference type="NCBIfam" id="TIGR01662">
    <property type="entry name" value="HAD-SF-IIIA"/>
    <property type="match status" value="1"/>
</dbReference>
<reference evidence="1 2" key="1">
    <citation type="journal article" date="2021" name="Comput. Struct. Biotechnol. J.">
        <title>De novo genome assembly of the potent medicinal plant Rehmannia glutinosa using nanopore technology.</title>
        <authorList>
            <person name="Ma L."/>
            <person name="Dong C."/>
            <person name="Song C."/>
            <person name="Wang X."/>
            <person name="Zheng X."/>
            <person name="Niu Y."/>
            <person name="Chen S."/>
            <person name="Feng W."/>
        </authorList>
    </citation>
    <scope>NUCLEOTIDE SEQUENCE [LARGE SCALE GENOMIC DNA]</scope>
    <source>
        <strain evidence="1">DH-2019</strain>
    </source>
</reference>
<dbReference type="InterPro" id="IPR023214">
    <property type="entry name" value="HAD_sf"/>
</dbReference>
<evidence type="ECO:0000313" key="1">
    <source>
        <dbReference type="EMBL" id="KAK6142269.1"/>
    </source>
</evidence>
<dbReference type="InterPro" id="IPR006549">
    <property type="entry name" value="HAD-SF_hydro_IIIA"/>
</dbReference>
<protein>
    <submittedName>
        <fullName evidence="1">Uncharacterized protein</fullName>
    </submittedName>
</protein>
<dbReference type="PANTHER" id="PTHR19288">
    <property type="entry name" value="4-NITROPHENYLPHOSPHATASE-RELATED"/>
    <property type="match status" value="1"/>
</dbReference>
<keyword evidence="2" id="KW-1185">Reference proteome</keyword>
<dbReference type="PANTHER" id="PTHR19288:SF25">
    <property type="entry name" value="PHOSPHATIDYLGLYCEROPHOSPHATASE GEP4, MITOCHONDRIAL"/>
    <property type="match status" value="1"/>
</dbReference>
<gene>
    <name evidence="1" type="ORF">DH2020_022617</name>
</gene>
<dbReference type="SUPFAM" id="SSF56784">
    <property type="entry name" value="HAD-like"/>
    <property type="match status" value="1"/>
</dbReference>
<dbReference type="NCBIfam" id="TIGR01668">
    <property type="entry name" value="YqeG_hyp_ppase"/>
    <property type="match status" value="1"/>
</dbReference>
<sequence length="276" mass="30762">MISLGGRLGGRRSRKTQGFQVFLTQLLLPGNADLENVKTVFVIDCGYGISSNMWWTDLKAALGQRINLEGIACSIGILSKDNHLVIPHVTVPDIRYIDWAELKKRGFKGVVFDKDNTITVPYSLSLWEPLESSIEHCKTLFGNNIAVFSNSAGLSEYDPDGRKARALEDAFGIKVIRHRVKKPAGSAEEIEQHFGCESSSLIMVGDRPFTYIAYGNRNGFFTILTEPLSLAEEPFIVRQVRLIEVALVKHWSKKGLKIVSHSLIPDSLKCVKDVPF</sequence>
<dbReference type="Pfam" id="PF09419">
    <property type="entry name" value="PGP_phosphatase"/>
    <property type="match status" value="1"/>
</dbReference>